<accession>A1HU07</accession>
<evidence type="ECO:0000259" key="25">
    <source>
        <dbReference type="PROSITE" id="PS50885"/>
    </source>
</evidence>
<evidence type="ECO:0000313" key="27">
    <source>
        <dbReference type="Proteomes" id="UP000005139"/>
    </source>
</evidence>
<keyword evidence="9" id="KW-0963">Cytoplasm</keyword>
<keyword evidence="7" id="KW-1003">Cell membrane</keyword>
<evidence type="ECO:0000256" key="20">
    <source>
        <dbReference type="ARBA" id="ARBA00023014"/>
    </source>
</evidence>
<evidence type="ECO:0000256" key="4">
    <source>
        <dbReference type="ARBA" id="ARBA00004651"/>
    </source>
</evidence>
<keyword evidence="27" id="KW-1185">Reference proteome</keyword>
<keyword evidence="20" id="KW-0411">Iron-sulfur</keyword>
<dbReference type="InterPro" id="IPR003660">
    <property type="entry name" value="HAMP_dom"/>
</dbReference>
<dbReference type="SMART" id="SM00304">
    <property type="entry name" value="HAMP"/>
    <property type="match status" value="1"/>
</dbReference>
<evidence type="ECO:0000256" key="10">
    <source>
        <dbReference type="ARBA" id="ARBA00022553"/>
    </source>
</evidence>
<keyword evidence="15 26" id="KW-0418">Kinase</keyword>
<dbReference type="InterPro" id="IPR011712">
    <property type="entry name" value="Sig_transdc_His_kin_sub3_dim/P"/>
</dbReference>
<dbReference type="SUPFAM" id="SSF55874">
    <property type="entry name" value="ATPase domain of HSP90 chaperone/DNA topoisomerase II/histidine kinase"/>
    <property type="match status" value="1"/>
</dbReference>
<evidence type="ECO:0000256" key="21">
    <source>
        <dbReference type="ARBA" id="ARBA00023136"/>
    </source>
</evidence>
<keyword evidence="10" id="KW-0597">Phosphoprotein</keyword>
<dbReference type="InterPro" id="IPR050482">
    <property type="entry name" value="Sensor_HK_TwoCompSys"/>
</dbReference>
<dbReference type="Pfam" id="PF07730">
    <property type="entry name" value="HisKA_3"/>
    <property type="match status" value="1"/>
</dbReference>
<dbReference type="InterPro" id="IPR005467">
    <property type="entry name" value="His_kinase_dom"/>
</dbReference>
<dbReference type="CDD" id="cd06225">
    <property type="entry name" value="HAMP"/>
    <property type="match status" value="1"/>
</dbReference>
<dbReference type="InterPro" id="IPR029151">
    <property type="entry name" value="Sensor-like_sf"/>
</dbReference>
<dbReference type="GO" id="GO:0051539">
    <property type="term" value="F:4 iron, 4 sulfur cluster binding"/>
    <property type="evidence" value="ECO:0007669"/>
    <property type="project" value="UniProtKB-KW"/>
</dbReference>
<dbReference type="Gene3D" id="1.20.5.1930">
    <property type="match status" value="1"/>
</dbReference>
<dbReference type="RefSeq" id="WP_007290511.1">
    <property type="nucleotide sequence ID" value="NZ_AAWL01000031.1"/>
</dbReference>
<reference evidence="26 27" key="1">
    <citation type="submission" date="2007-01" db="EMBL/GenBank/DDBJ databases">
        <title>Annotation of the draft genome assembly of Thermosinus carboxydivorans Nor1.</title>
        <authorList>
            <consortium name="US DOE Joint Genome Institute (JGI-ORNL)"/>
            <person name="Larimer F."/>
            <person name="Land M."/>
            <person name="Hauser L."/>
        </authorList>
    </citation>
    <scope>NUCLEOTIDE SEQUENCE [LARGE SCALE GENOMIC DNA]</scope>
    <source>
        <strain evidence="26 27">Nor1</strain>
    </source>
</reference>
<dbReference type="InterPro" id="IPR017204">
    <property type="entry name" value="Sig_transdc_His_kin_STH3221"/>
</dbReference>
<comment type="catalytic activity">
    <reaction evidence="1">
        <text>ATP + protein L-histidine = ADP + protein N-phospho-L-histidine.</text>
        <dbReference type="EC" id="2.7.13.3"/>
    </reaction>
</comment>
<dbReference type="Proteomes" id="UP000005139">
    <property type="component" value="Unassembled WGS sequence"/>
</dbReference>
<keyword evidence="16" id="KW-0067">ATP-binding</keyword>
<evidence type="ECO:0000256" key="6">
    <source>
        <dbReference type="ARBA" id="ARBA00017322"/>
    </source>
</evidence>
<dbReference type="SMART" id="SM00387">
    <property type="entry name" value="HATPase_c"/>
    <property type="match status" value="1"/>
</dbReference>
<dbReference type="InterPro" id="IPR036890">
    <property type="entry name" value="HATPase_C_sf"/>
</dbReference>
<evidence type="ECO:0000259" key="24">
    <source>
        <dbReference type="PROSITE" id="PS50109"/>
    </source>
</evidence>
<dbReference type="Gene3D" id="6.10.340.10">
    <property type="match status" value="1"/>
</dbReference>
<dbReference type="PRINTS" id="PR00344">
    <property type="entry name" value="BCTRLSENSOR"/>
</dbReference>
<dbReference type="SUPFAM" id="SSF103190">
    <property type="entry name" value="Sensory domain-like"/>
    <property type="match status" value="1"/>
</dbReference>
<organism evidence="26 27">
    <name type="scientific">Thermosinus carboxydivorans Nor1</name>
    <dbReference type="NCBI Taxonomy" id="401526"/>
    <lineage>
        <taxon>Bacteria</taxon>
        <taxon>Bacillati</taxon>
        <taxon>Bacillota</taxon>
        <taxon>Negativicutes</taxon>
        <taxon>Selenomonadales</taxon>
        <taxon>Sporomusaceae</taxon>
        <taxon>Thermosinus</taxon>
    </lineage>
</organism>
<reference evidence="26 27" key="2">
    <citation type="submission" date="2007-01" db="EMBL/GenBank/DDBJ databases">
        <title>Sequencing of the draft genome and assembly of Thermosinus carboxydivorans Nor1.</title>
        <authorList>
            <consortium name="US DOE Joint Genome Institute (JGI-PGF)"/>
            <person name="Copeland A."/>
            <person name="Lucas S."/>
            <person name="Lapidus A."/>
            <person name="Barry K."/>
            <person name="Glavina del Rio T."/>
            <person name="Dalin E."/>
            <person name="Tice H."/>
            <person name="Bruce D."/>
            <person name="Pitluck S."/>
            <person name="Richardson P."/>
        </authorList>
    </citation>
    <scope>NUCLEOTIDE SEQUENCE [LARGE SCALE GENOMIC DNA]</scope>
    <source>
        <strain evidence="26 27">Nor1</strain>
    </source>
</reference>
<dbReference type="PROSITE" id="PS50885">
    <property type="entry name" value="HAMP"/>
    <property type="match status" value="1"/>
</dbReference>
<dbReference type="GO" id="GO:0046983">
    <property type="term" value="F:protein dimerization activity"/>
    <property type="evidence" value="ECO:0007669"/>
    <property type="project" value="InterPro"/>
</dbReference>
<dbReference type="OrthoDB" id="9781904at2"/>
<evidence type="ECO:0000256" key="1">
    <source>
        <dbReference type="ARBA" id="ARBA00000085"/>
    </source>
</evidence>
<dbReference type="EMBL" id="AAWL01000031">
    <property type="protein sequence ID" value="EAX46481.1"/>
    <property type="molecule type" value="Genomic_DNA"/>
</dbReference>
<evidence type="ECO:0000256" key="12">
    <source>
        <dbReference type="ARBA" id="ARBA00022692"/>
    </source>
</evidence>
<evidence type="ECO:0000256" key="17">
    <source>
        <dbReference type="ARBA" id="ARBA00022989"/>
    </source>
</evidence>
<evidence type="ECO:0000256" key="15">
    <source>
        <dbReference type="ARBA" id="ARBA00022777"/>
    </source>
</evidence>
<evidence type="ECO:0000256" key="14">
    <source>
        <dbReference type="ARBA" id="ARBA00022741"/>
    </source>
</evidence>
<keyword evidence="14" id="KW-0547">Nucleotide-binding</keyword>
<keyword evidence="21" id="KW-0472">Membrane</keyword>
<dbReference type="GO" id="GO:0005886">
    <property type="term" value="C:plasma membrane"/>
    <property type="evidence" value="ECO:0007669"/>
    <property type="project" value="UniProtKB-SubCell"/>
</dbReference>
<evidence type="ECO:0000256" key="19">
    <source>
        <dbReference type="ARBA" id="ARBA00023012"/>
    </source>
</evidence>
<evidence type="ECO:0000256" key="2">
    <source>
        <dbReference type="ARBA" id="ARBA00001966"/>
    </source>
</evidence>
<dbReference type="AlphaFoldDB" id="A1HU07"/>
<proteinExistence type="predicted"/>
<evidence type="ECO:0000256" key="3">
    <source>
        <dbReference type="ARBA" id="ARBA00004496"/>
    </source>
</evidence>
<keyword evidence="11" id="KW-0808">Transferase</keyword>
<dbReference type="InterPro" id="IPR003594">
    <property type="entry name" value="HATPase_dom"/>
</dbReference>
<sequence>MRIIKRTGFFVKMMLALTVVLILLGATSIVQTRFMMNDLFKEQQEKRGISIANTLALRAANLILVNNYYDLHELVKDTQRTNDDVRYVFVVNNQGELLAHSFPAGFPKGLLQANTLASNEQYKIVELATEEGLVRDIAVPILEGRLGIVHVGLNDASLQNVLNRTTRQIMLDMVIAVLIGIMATMFLTRRLVKPIQELVHVTSAITRGDLTQRAKATSDDEVGKLAVAFNAMADYLQQTMDELKQKEEARTHLLQKVIVAQEEERKRIARELHDETGQTLASLMMGLKCLAATCPESERGCRLEEMRLAVKKTIDAVHRMAIELRPSILDDMGLIPAVEKYVNDFRHNYGIDTDLHIQWQCEKRLVHEIEVTVYRIVQEALTNIAKYAKADNVCIIMTCDRRGLEVIVEDDGVGFDADAILQQSVAGTQLGLFGMQERATLVGGALTIESTPGRGTTLFLRIPFMEADRYEKNKSIDR</sequence>
<name>A1HU07_9FIRM</name>
<comment type="cofactor">
    <cofactor evidence="2">
        <name>[4Fe-4S] cluster</name>
        <dbReference type="ChEBI" id="CHEBI:49883"/>
    </cofactor>
</comment>
<evidence type="ECO:0000256" key="22">
    <source>
        <dbReference type="ARBA" id="ARBA00024827"/>
    </source>
</evidence>
<evidence type="ECO:0000256" key="11">
    <source>
        <dbReference type="ARBA" id="ARBA00022679"/>
    </source>
</evidence>
<dbReference type="PIRSF" id="PIRSF037433">
    <property type="entry name" value="STHK_STH3221_prd"/>
    <property type="match status" value="1"/>
</dbReference>
<dbReference type="InterPro" id="IPR033463">
    <property type="entry name" value="sCache_3"/>
</dbReference>
<evidence type="ECO:0000313" key="26">
    <source>
        <dbReference type="EMBL" id="EAX46481.1"/>
    </source>
</evidence>
<evidence type="ECO:0000256" key="9">
    <source>
        <dbReference type="ARBA" id="ARBA00022490"/>
    </source>
</evidence>
<feature type="domain" description="HAMP" evidence="25">
    <location>
        <begin position="189"/>
        <end position="241"/>
    </location>
</feature>
<feature type="domain" description="Histidine kinase" evidence="24">
    <location>
        <begin position="271"/>
        <end position="466"/>
    </location>
</feature>
<dbReference type="GO" id="GO:0005524">
    <property type="term" value="F:ATP binding"/>
    <property type="evidence" value="ECO:0007669"/>
    <property type="project" value="UniProtKB-KW"/>
</dbReference>
<dbReference type="SUPFAM" id="SSF158472">
    <property type="entry name" value="HAMP domain-like"/>
    <property type="match status" value="1"/>
</dbReference>
<dbReference type="Pfam" id="PF17203">
    <property type="entry name" value="sCache_3_2"/>
    <property type="match status" value="1"/>
</dbReference>
<evidence type="ECO:0000256" key="13">
    <source>
        <dbReference type="ARBA" id="ARBA00022723"/>
    </source>
</evidence>
<evidence type="ECO:0000256" key="7">
    <source>
        <dbReference type="ARBA" id="ARBA00022475"/>
    </source>
</evidence>
<evidence type="ECO:0000256" key="16">
    <source>
        <dbReference type="ARBA" id="ARBA00022840"/>
    </source>
</evidence>
<dbReference type="GO" id="GO:0000155">
    <property type="term" value="F:phosphorelay sensor kinase activity"/>
    <property type="evidence" value="ECO:0007669"/>
    <property type="project" value="InterPro"/>
</dbReference>
<keyword evidence="13" id="KW-0479">Metal-binding</keyword>
<dbReference type="Pfam" id="PF02518">
    <property type="entry name" value="HATPase_c"/>
    <property type="match status" value="1"/>
</dbReference>
<dbReference type="eggNOG" id="COG4585">
    <property type="taxonomic scope" value="Bacteria"/>
</dbReference>
<evidence type="ECO:0000256" key="23">
    <source>
        <dbReference type="ARBA" id="ARBA00030800"/>
    </source>
</evidence>
<dbReference type="eggNOG" id="COG5000">
    <property type="taxonomic scope" value="Bacteria"/>
</dbReference>
<keyword evidence="18" id="KW-0408">Iron</keyword>
<protein>
    <recommendedName>
        <fullName evidence="6">Oxygen sensor histidine kinase NreB</fullName>
        <ecNumber evidence="5">2.7.13.3</ecNumber>
    </recommendedName>
    <alternativeName>
        <fullName evidence="23">Nitrogen regulation protein B</fullName>
    </alternativeName>
</protein>
<dbReference type="GO" id="GO:0005737">
    <property type="term" value="C:cytoplasm"/>
    <property type="evidence" value="ECO:0007669"/>
    <property type="project" value="UniProtKB-SubCell"/>
</dbReference>
<evidence type="ECO:0000256" key="8">
    <source>
        <dbReference type="ARBA" id="ARBA00022485"/>
    </source>
</evidence>
<keyword evidence="17" id="KW-1133">Transmembrane helix</keyword>
<keyword evidence="8" id="KW-0004">4Fe-4S</keyword>
<dbReference type="PROSITE" id="PS50109">
    <property type="entry name" value="HIS_KIN"/>
    <property type="match status" value="1"/>
</dbReference>
<dbReference type="CDD" id="cd16917">
    <property type="entry name" value="HATPase_UhpB-NarQ-NarX-like"/>
    <property type="match status" value="1"/>
</dbReference>
<dbReference type="GO" id="GO:0046872">
    <property type="term" value="F:metal ion binding"/>
    <property type="evidence" value="ECO:0007669"/>
    <property type="project" value="UniProtKB-KW"/>
</dbReference>
<dbReference type="Gene3D" id="3.30.565.10">
    <property type="entry name" value="Histidine kinase-like ATPase, C-terminal domain"/>
    <property type="match status" value="1"/>
</dbReference>
<dbReference type="EC" id="2.7.13.3" evidence="5"/>
<dbReference type="Pfam" id="PF00672">
    <property type="entry name" value="HAMP"/>
    <property type="match status" value="1"/>
</dbReference>
<comment type="subcellular location">
    <subcellularLocation>
        <location evidence="4">Cell membrane</location>
        <topology evidence="4">Multi-pass membrane protein</topology>
    </subcellularLocation>
    <subcellularLocation>
        <location evidence="3">Cytoplasm</location>
    </subcellularLocation>
</comment>
<gene>
    <name evidence="26" type="ORF">TcarDRAFT_0237</name>
</gene>
<evidence type="ECO:0000256" key="18">
    <source>
        <dbReference type="ARBA" id="ARBA00023004"/>
    </source>
</evidence>
<dbReference type="PANTHER" id="PTHR24421">
    <property type="entry name" value="NITRATE/NITRITE SENSOR PROTEIN NARX-RELATED"/>
    <property type="match status" value="1"/>
</dbReference>
<comment type="caution">
    <text evidence="26">The sequence shown here is derived from an EMBL/GenBank/DDBJ whole genome shotgun (WGS) entry which is preliminary data.</text>
</comment>
<comment type="function">
    <text evidence="22">Member of the two-component regulatory system NreB/NreC involved in the control of dissimilatory nitrate/nitrite reduction in response to oxygen. NreB functions as a direct oxygen sensor histidine kinase which is autophosphorylated, in the absence of oxygen, probably at the conserved histidine residue, and transfers its phosphate group probably to a conserved aspartate residue of NreC. NreB/NreC activates the expression of the nitrate (narGHJI) and nitrite (nir) reductase operons, as well as the putative nitrate transporter gene narT.</text>
</comment>
<keyword evidence="12" id="KW-0812">Transmembrane</keyword>
<dbReference type="InterPro" id="IPR004358">
    <property type="entry name" value="Sig_transdc_His_kin-like_C"/>
</dbReference>
<keyword evidence="19" id="KW-0902">Two-component regulatory system</keyword>
<evidence type="ECO:0000256" key="5">
    <source>
        <dbReference type="ARBA" id="ARBA00012438"/>
    </source>
</evidence>
<dbReference type="PANTHER" id="PTHR24421:SF10">
    <property type="entry name" value="NITRATE_NITRITE SENSOR PROTEIN NARQ"/>
    <property type="match status" value="1"/>
</dbReference>